<keyword evidence="5 13" id="KW-0808">Transferase</keyword>
<keyword evidence="10 14" id="KW-1133">Transmembrane helix</keyword>
<keyword evidence="9 13" id="KW-0067">ATP-binding</keyword>
<feature type="domain" description="Histidine kinase" evidence="15">
    <location>
        <begin position="147"/>
        <end position="340"/>
    </location>
</feature>
<dbReference type="Pfam" id="PF07730">
    <property type="entry name" value="HisKA_3"/>
    <property type="match status" value="1"/>
</dbReference>
<evidence type="ECO:0000256" key="11">
    <source>
        <dbReference type="ARBA" id="ARBA00023012"/>
    </source>
</evidence>
<reference evidence="16 17" key="1">
    <citation type="submission" date="2017-07" db="EMBL/GenBank/DDBJ databases">
        <title>Virgibacillus sp. LM2416.</title>
        <authorList>
            <person name="Tak E.J."/>
            <person name="Bae J.-W."/>
        </authorList>
    </citation>
    <scope>NUCLEOTIDE SEQUENCE [LARGE SCALE GENOMIC DNA]</scope>
    <source>
        <strain evidence="16 17">LM2416</strain>
    </source>
</reference>
<dbReference type="GO" id="GO:0005524">
    <property type="term" value="F:ATP binding"/>
    <property type="evidence" value="ECO:0007669"/>
    <property type="project" value="UniProtKB-UniRule"/>
</dbReference>
<dbReference type="RefSeq" id="WP_089062046.1">
    <property type="nucleotide sequence ID" value="NZ_CP022315.1"/>
</dbReference>
<dbReference type="AlphaFoldDB" id="A0A220U3V4"/>
<dbReference type="Pfam" id="PF02518">
    <property type="entry name" value="HATPase_c"/>
    <property type="match status" value="1"/>
</dbReference>
<feature type="transmembrane region" description="Helical" evidence="14">
    <location>
        <begin position="7"/>
        <end position="30"/>
    </location>
</feature>
<dbReference type="InterPro" id="IPR005467">
    <property type="entry name" value="His_kinase_dom"/>
</dbReference>
<dbReference type="SUPFAM" id="SSF55874">
    <property type="entry name" value="ATPase domain of HSP90 chaperone/DNA topoisomerase II/histidine kinase"/>
    <property type="match status" value="1"/>
</dbReference>
<keyword evidence="11 13" id="KW-0902">Two-component regulatory system</keyword>
<sequence>MNIVLRHIVTAVLFSFLVSIVIIGITLIVFPLDNFALLFNRKIADIPYVFVISLIPITAGLIIGISTGSYWRQRLHRIDRQLDELVKGQKLTTDDESYKELQAIQMRINQVQEKFRVQAEQSQRMVTERANEREKSLQEVVVQERNRLARELHDSVSQQLFAASMMMSAINEEGSSDEQTRKRQLGMVENMIHQSQLEMRALLLHLRPVALKGQSLQEGVEELLLELRQKVPMKIEWKVEQFQVEKGVEDQLFRILQESVSNTLRHAKATTLDAMLIERDDSVILRIVDNGIGFNVERVRASSYGIQNMSERANEIGGTCKIISLPNEGTRVEVKIPRVKKEDESDD</sequence>
<evidence type="ECO:0000256" key="6">
    <source>
        <dbReference type="ARBA" id="ARBA00022692"/>
    </source>
</evidence>
<dbReference type="GO" id="GO:0000155">
    <property type="term" value="F:phosphorelay sensor kinase activity"/>
    <property type="evidence" value="ECO:0007669"/>
    <property type="project" value="UniProtKB-UniRule"/>
</dbReference>
<dbReference type="PANTHER" id="PTHR24421">
    <property type="entry name" value="NITRATE/NITRITE SENSOR PROTEIN NARX-RELATED"/>
    <property type="match status" value="1"/>
</dbReference>
<evidence type="ECO:0000256" key="4">
    <source>
        <dbReference type="ARBA" id="ARBA00022553"/>
    </source>
</evidence>
<dbReference type="InterPro" id="IPR036890">
    <property type="entry name" value="HATPase_C_sf"/>
</dbReference>
<evidence type="ECO:0000256" key="7">
    <source>
        <dbReference type="ARBA" id="ARBA00022741"/>
    </source>
</evidence>
<dbReference type="Gene3D" id="1.20.5.1930">
    <property type="match status" value="1"/>
</dbReference>
<evidence type="ECO:0000259" key="15">
    <source>
        <dbReference type="PROSITE" id="PS50109"/>
    </source>
</evidence>
<accession>A0A220U3V4</accession>
<evidence type="ECO:0000256" key="9">
    <source>
        <dbReference type="ARBA" id="ARBA00022840"/>
    </source>
</evidence>
<keyword evidence="8 13" id="KW-0418">Kinase</keyword>
<dbReference type="InterPro" id="IPR003594">
    <property type="entry name" value="HATPase_dom"/>
</dbReference>
<evidence type="ECO:0000256" key="3">
    <source>
        <dbReference type="ARBA" id="ARBA00022475"/>
    </source>
</evidence>
<dbReference type="InterPro" id="IPR011712">
    <property type="entry name" value="Sig_transdc_His_kin_sub3_dim/P"/>
</dbReference>
<evidence type="ECO:0000256" key="1">
    <source>
        <dbReference type="ARBA" id="ARBA00000085"/>
    </source>
</evidence>
<name>A0A220U3V4_9BACI</name>
<keyword evidence="7 13" id="KW-0547">Nucleotide-binding</keyword>
<dbReference type="KEGG" id="vil:CFK37_11840"/>
<organism evidence="16 17">
    <name type="scientific">Virgibacillus phasianinus</name>
    <dbReference type="NCBI Taxonomy" id="2017483"/>
    <lineage>
        <taxon>Bacteria</taxon>
        <taxon>Bacillati</taxon>
        <taxon>Bacillota</taxon>
        <taxon>Bacilli</taxon>
        <taxon>Bacillales</taxon>
        <taxon>Bacillaceae</taxon>
        <taxon>Virgibacillus</taxon>
    </lineage>
</organism>
<keyword evidence="6 14" id="KW-0812">Transmembrane</keyword>
<gene>
    <name evidence="16" type="ORF">CFK37_11840</name>
</gene>
<keyword evidence="17" id="KW-1185">Reference proteome</keyword>
<feature type="transmembrane region" description="Helical" evidence="14">
    <location>
        <begin position="50"/>
        <end position="71"/>
    </location>
</feature>
<evidence type="ECO:0000256" key="5">
    <source>
        <dbReference type="ARBA" id="ARBA00022679"/>
    </source>
</evidence>
<keyword evidence="3 13" id="KW-1003">Cell membrane</keyword>
<dbReference type="InterPro" id="IPR050482">
    <property type="entry name" value="Sensor_HK_TwoCompSys"/>
</dbReference>
<evidence type="ECO:0000256" key="13">
    <source>
        <dbReference type="PIRNR" id="PIRNR037431"/>
    </source>
</evidence>
<dbReference type="EC" id="2.7.13.3" evidence="13"/>
<dbReference type="Gene3D" id="3.30.565.10">
    <property type="entry name" value="Histidine kinase-like ATPase, C-terminal domain"/>
    <property type="match status" value="1"/>
</dbReference>
<dbReference type="PIRSF" id="PIRSF037431">
    <property type="entry name" value="STHK_LiaS"/>
    <property type="match status" value="1"/>
</dbReference>
<keyword evidence="12 13" id="KW-0472">Membrane</keyword>
<evidence type="ECO:0000256" key="12">
    <source>
        <dbReference type="ARBA" id="ARBA00023136"/>
    </source>
</evidence>
<dbReference type="OrthoDB" id="9795828at2"/>
<dbReference type="EMBL" id="CP022315">
    <property type="protein sequence ID" value="ASK62787.1"/>
    <property type="molecule type" value="Genomic_DNA"/>
</dbReference>
<evidence type="ECO:0000256" key="10">
    <source>
        <dbReference type="ARBA" id="ARBA00022989"/>
    </source>
</evidence>
<evidence type="ECO:0000313" key="17">
    <source>
        <dbReference type="Proteomes" id="UP000198312"/>
    </source>
</evidence>
<keyword evidence="4" id="KW-0597">Phosphoprotein</keyword>
<protein>
    <recommendedName>
        <fullName evidence="13">Sensor histidine kinase</fullName>
        <ecNumber evidence="13">2.7.13.3</ecNumber>
    </recommendedName>
</protein>
<evidence type="ECO:0000256" key="2">
    <source>
        <dbReference type="ARBA" id="ARBA00004651"/>
    </source>
</evidence>
<dbReference type="Proteomes" id="UP000198312">
    <property type="component" value="Chromosome"/>
</dbReference>
<dbReference type="InterPro" id="IPR017202">
    <property type="entry name" value="LiaS/VraS"/>
</dbReference>
<evidence type="ECO:0000313" key="16">
    <source>
        <dbReference type="EMBL" id="ASK62787.1"/>
    </source>
</evidence>
<comment type="subcellular location">
    <subcellularLocation>
        <location evidence="2 13">Cell membrane</location>
        <topology evidence="2 13">Multi-pass membrane protein</topology>
    </subcellularLocation>
</comment>
<dbReference type="GO" id="GO:0005886">
    <property type="term" value="C:plasma membrane"/>
    <property type="evidence" value="ECO:0007669"/>
    <property type="project" value="UniProtKB-SubCell"/>
</dbReference>
<dbReference type="CDD" id="cd16917">
    <property type="entry name" value="HATPase_UhpB-NarQ-NarX-like"/>
    <property type="match status" value="1"/>
</dbReference>
<dbReference type="SMART" id="SM00387">
    <property type="entry name" value="HATPase_c"/>
    <property type="match status" value="1"/>
</dbReference>
<dbReference type="PANTHER" id="PTHR24421:SF37">
    <property type="entry name" value="SENSOR HISTIDINE KINASE NARS"/>
    <property type="match status" value="1"/>
</dbReference>
<evidence type="ECO:0000256" key="8">
    <source>
        <dbReference type="ARBA" id="ARBA00022777"/>
    </source>
</evidence>
<dbReference type="PROSITE" id="PS50109">
    <property type="entry name" value="HIS_KIN"/>
    <property type="match status" value="1"/>
</dbReference>
<evidence type="ECO:0000256" key="14">
    <source>
        <dbReference type="SAM" id="Phobius"/>
    </source>
</evidence>
<dbReference type="GO" id="GO:0046983">
    <property type="term" value="F:protein dimerization activity"/>
    <property type="evidence" value="ECO:0007669"/>
    <property type="project" value="InterPro"/>
</dbReference>
<comment type="catalytic activity">
    <reaction evidence="1 13">
        <text>ATP + protein L-histidine = ADP + protein N-phospho-L-histidine.</text>
        <dbReference type="EC" id="2.7.13.3"/>
    </reaction>
</comment>
<proteinExistence type="predicted"/>